<proteinExistence type="predicted"/>
<dbReference type="EMBL" id="LQYW01000008">
    <property type="protein sequence ID" value="KYD32697.1"/>
    <property type="molecule type" value="Genomic_DNA"/>
</dbReference>
<evidence type="ECO:0000313" key="3">
    <source>
        <dbReference type="Proteomes" id="UP000075324"/>
    </source>
</evidence>
<accession>A0A150N7I3</accession>
<organism evidence="2 3">
    <name type="scientific">Parageobacillus toebii</name>
    <dbReference type="NCBI Taxonomy" id="153151"/>
    <lineage>
        <taxon>Bacteria</taxon>
        <taxon>Bacillati</taxon>
        <taxon>Bacillota</taxon>
        <taxon>Bacilli</taxon>
        <taxon>Bacillales</taxon>
        <taxon>Anoxybacillaceae</taxon>
        <taxon>Parageobacillus</taxon>
    </lineage>
</organism>
<reference evidence="2 3" key="1">
    <citation type="submission" date="2016-01" db="EMBL/GenBank/DDBJ databases">
        <title>Draft Genome Sequences of Seven Thermophilic Sporeformers Isolated from Foods.</title>
        <authorList>
            <person name="Berendsen E.M."/>
            <person name="Wells-Bennik M.H."/>
            <person name="Krawcyk A.O."/>
            <person name="De Jong A."/>
            <person name="Holsappel S."/>
            <person name="Eijlander R.T."/>
            <person name="Kuipers O.P."/>
        </authorList>
    </citation>
    <scope>NUCLEOTIDE SEQUENCE [LARGE SCALE GENOMIC DNA]</scope>
    <source>
        <strain evidence="2 3">B4110</strain>
    </source>
</reference>
<evidence type="ECO:0000313" key="2">
    <source>
        <dbReference type="EMBL" id="KYD32697.1"/>
    </source>
</evidence>
<name>A0A150N7I3_9BACL</name>
<gene>
    <name evidence="2" type="ORF">B4110_3143</name>
</gene>
<feature type="region of interest" description="Disordered" evidence="1">
    <location>
        <begin position="1"/>
        <end position="38"/>
    </location>
</feature>
<dbReference type="Proteomes" id="UP000075324">
    <property type="component" value="Unassembled WGS sequence"/>
</dbReference>
<evidence type="ECO:0000256" key="1">
    <source>
        <dbReference type="SAM" id="MobiDB-lite"/>
    </source>
</evidence>
<comment type="caution">
    <text evidence="2">The sequence shown here is derived from an EMBL/GenBank/DDBJ whole genome shotgun (WGS) entry which is preliminary data.</text>
</comment>
<sequence length="38" mass="4299">MSPPQRGRSVASRWRLELDNKKSGGGANSSRSEMFFDR</sequence>
<protein>
    <submittedName>
        <fullName evidence="2">Uncharacterized protein</fullName>
    </submittedName>
</protein>
<dbReference type="AlphaFoldDB" id="A0A150N7I3"/>